<protein>
    <submittedName>
        <fullName evidence="1">Pyoverdine/dityrosine biosynthesis protein</fullName>
    </submittedName>
</protein>
<proteinExistence type="predicted"/>
<dbReference type="Proteomes" id="UP001056384">
    <property type="component" value="Chromosome 12"/>
</dbReference>
<evidence type="ECO:0000313" key="2">
    <source>
        <dbReference type="Proteomes" id="UP001056384"/>
    </source>
</evidence>
<evidence type="ECO:0000313" key="1">
    <source>
        <dbReference type="EMBL" id="USW59566.1"/>
    </source>
</evidence>
<keyword evidence="2" id="KW-1185">Reference proteome</keyword>
<dbReference type="InterPro" id="IPR007817">
    <property type="entry name" value="Isocyanide_synthase_DIT1"/>
</dbReference>
<dbReference type="AlphaFoldDB" id="A0A9Q9EQ88"/>
<organism evidence="1 2">
    <name type="scientific">Septoria linicola</name>
    <dbReference type="NCBI Taxonomy" id="215465"/>
    <lineage>
        <taxon>Eukaryota</taxon>
        <taxon>Fungi</taxon>
        <taxon>Dikarya</taxon>
        <taxon>Ascomycota</taxon>
        <taxon>Pezizomycotina</taxon>
        <taxon>Dothideomycetes</taxon>
        <taxon>Dothideomycetidae</taxon>
        <taxon>Mycosphaerellales</taxon>
        <taxon>Mycosphaerellaceae</taxon>
        <taxon>Septoria</taxon>
    </lineage>
</organism>
<name>A0A9Q9EQ88_9PEZI</name>
<dbReference type="EMBL" id="CP099429">
    <property type="protein sequence ID" value="USW59566.1"/>
    <property type="molecule type" value="Genomic_DNA"/>
</dbReference>
<sequence>MDSNPANGSSIYDRFIAFYARRHDGALVHCTNQALRANWAAFPTMEENFSTTSQHKVRTVSLVSTACSGTIMREEPSASVNGILLEQEHGEDLISGIIIKPNASGSFDDLDVHLMNLILRSARAGTPMQEMTARFQTDDNLVDEIADLFNETLRNVTPGDQWAVTGREYFTQRLKHFIRHSMRLQFALPAFPCKSSNPNKVGGNLPDLGEMIALTTLHKFVMDIEHLYAPGATVLIVSDGHVFSDCIGVDDSMVDRYSKHLCEMNDALSRTFHDDGRRRVCLRSLTDMLQTQGDDIQSAASVRHLSLGPISHHIERVQINDDAELCRRLLMQGFKADAHQLQNRIQIQDPAMLRLYRGFSRFMLEDLENNIYTKHLSKTQRRKLSSKVALEMIERNQAYSNLVEVMLPNHIRLSIHAHDNAGPKFGINLMGPEVRATDSLPPNGRKQESCDLLHVPTPWHGCIVEVAGDDHLYLAKVEHVRAALREKKILAAWVVTSLGRTRAAATRCTTRHASDRSLEASSDSGMLPCAAYFSVIPTDMQYHV</sequence>
<dbReference type="PANTHER" id="PTHR37285:SF5">
    <property type="entry name" value="SPORE WALL MATURATION PROTEIN DIT1"/>
    <property type="match status" value="1"/>
</dbReference>
<dbReference type="PANTHER" id="PTHR37285">
    <property type="entry name" value="SPORE WALL MATURATION PROTEIN DIT1"/>
    <property type="match status" value="1"/>
</dbReference>
<accession>A0A9Q9EQ88</accession>
<reference evidence="1" key="1">
    <citation type="submission" date="2022-06" db="EMBL/GenBank/DDBJ databases">
        <title>Complete genome sequences of two strains of the flax pathogen Septoria linicola.</title>
        <authorList>
            <person name="Lapalu N."/>
            <person name="Simon A."/>
            <person name="Demenou B."/>
            <person name="Paumier D."/>
            <person name="Guillot M.-P."/>
            <person name="Gout L."/>
            <person name="Valade R."/>
        </authorList>
    </citation>
    <scope>NUCLEOTIDE SEQUENCE</scope>
    <source>
        <strain evidence="1">SE15195</strain>
    </source>
</reference>
<gene>
    <name evidence="1" type="ORF">Slin15195_G128850</name>
</gene>
<dbReference type="Pfam" id="PF05141">
    <property type="entry name" value="DIT1_PvcA"/>
    <property type="match status" value="1"/>
</dbReference>